<organism evidence="2 3">
    <name type="scientific">Gulosibacter chungangensis</name>
    <dbReference type="NCBI Taxonomy" id="979746"/>
    <lineage>
        <taxon>Bacteria</taxon>
        <taxon>Bacillati</taxon>
        <taxon>Actinomycetota</taxon>
        <taxon>Actinomycetes</taxon>
        <taxon>Micrococcales</taxon>
        <taxon>Microbacteriaceae</taxon>
        <taxon>Gulosibacter</taxon>
    </lineage>
</organism>
<proteinExistence type="predicted"/>
<evidence type="ECO:0000313" key="3">
    <source>
        <dbReference type="Proteomes" id="UP000433493"/>
    </source>
</evidence>
<reference evidence="2 3" key="1">
    <citation type="submission" date="2019-09" db="EMBL/GenBank/DDBJ databases">
        <title>Phylogeny of genus Pseudoclavibacter and closely related genus.</title>
        <authorList>
            <person name="Li Y."/>
        </authorList>
    </citation>
    <scope>NUCLEOTIDE SEQUENCE [LARGE SCALE GENOMIC DNA]</scope>
    <source>
        <strain evidence="2 3">KCTC 13959</strain>
    </source>
</reference>
<sequence length="67" mass="7603">MKTGAMWETAEVRRGEVSGPERCQAWVSPVKQWRGLATRYDRLALVYRAAVVMNGVIAWLDLLRDAP</sequence>
<name>A0A7J5B853_9MICO</name>
<evidence type="ECO:0000313" key="2">
    <source>
        <dbReference type="EMBL" id="KAB1641387.1"/>
    </source>
</evidence>
<keyword evidence="3" id="KW-1185">Reference proteome</keyword>
<evidence type="ECO:0000256" key="1">
    <source>
        <dbReference type="SAM" id="Phobius"/>
    </source>
</evidence>
<dbReference type="OrthoDB" id="4546548at2"/>
<accession>A0A7J5B853</accession>
<keyword evidence="1" id="KW-0812">Transmembrane</keyword>
<feature type="transmembrane region" description="Helical" evidence="1">
    <location>
        <begin position="45"/>
        <end position="63"/>
    </location>
</feature>
<dbReference type="EMBL" id="WBKB01000009">
    <property type="protein sequence ID" value="KAB1641387.1"/>
    <property type="molecule type" value="Genomic_DNA"/>
</dbReference>
<keyword evidence="1" id="KW-0472">Membrane</keyword>
<dbReference type="Proteomes" id="UP000433493">
    <property type="component" value="Unassembled WGS sequence"/>
</dbReference>
<comment type="caution">
    <text evidence="2">The sequence shown here is derived from an EMBL/GenBank/DDBJ whole genome shotgun (WGS) entry which is preliminary data.</text>
</comment>
<dbReference type="AlphaFoldDB" id="A0A7J5B853"/>
<protein>
    <submittedName>
        <fullName evidence="2">Transposase</fullName>
    </submittedName>
</protein>
<keyword evidence="1" id="KW-1133">Transmembrane helix</keyword>
<gene>
    <name evidence="2" type="ORF">F8O05_12415</name>
</gene>